<feature type="compositionally biased region" description="Basic residues" evidence="1">
    <location>
        <begin position="1"/>
        <end position="15"/>
    </location>
</feature>
<reference evidence="3" key="1">
    <citation type="submission" date="2024-01" db="EMBL/GenBank/DDBJ databases">
        <title>Mycovorax composti gen. nov. sp. nov., a member of the family Chitinophagaceae isolated from button mushroom compost.</title>
        <authorList>
            <person name="Thai M."/>
            <person name="Bell T.L."/>
            <person name="Kertesz M.A."/>
        </authorList>
    </citation>
    <scope>NUCLEOTIDE SEQUENCE [LARGE SCALE GENOMIC DNA]</scope>
    <source>
        <strain evidence="3">C216</strain>
    </source>
</reference>
<dbReference type="EMBL" id="CP144143">
    <property type="protein sequence ID" value="WWC83161.1"/>
    <property type="molecule type" value="Genomic_DNA"/>
</dbReference>
<feature type="region of interest" description="Disordered" evidence="1">
    <location>
        <begin position="1"/>
        <end position="20"/>
    </location>
</feature>
<dbReference type="Proteomes" id="UP001321305">
    <property type="component" value="Chromosome"/>
</dbReference>
<evidence type="ECO:0000313" key="3">
    <source>
        <dbReference type="Proteomes" id="UP001321305"/>
    </source>
</evidence>
<keyword evidence="3" id="KW-1185">Reference proteome</keyword>
<evidence type="ECO:0000313" key="2">
    <source>
        <dbReference type="EMBL" id="WWC83161.1"/>
    </source>
</evidence>
<accession>A0ABZ2EIL8</accession>
<evidence type="ECO:0000256" key="1">
    <source>
        <dbReference type="SAM" id="MobiDB-lite"/>
    </source>
</evidence>
<proteinExistence type="predicted"/>
<gene>
    <name evidence="2" type="ORF">PIECOFPK_00872</name>
</gene>
<organism evidence="2 3">
    <name type="scientific">Mycovorax composti</name>
    <dbReference type="NCBI Taxonomy" id="2962693"/>
    <lineage>
        <taxon>Bacteria</taxon>
        <taxon>Pseudomonadati</taxon>
        <taxon>Bacteroidota</taxon>
        <taxon>Chitinophagia</taxon>
        <taxon>Chitinophagales</taxon>
        <taxon>Chitinophagaceae</taxon>
        <taxon>Mycovorax</taxon>
    </lineage>
</organism>
<name>A0ABZ2EIL8_9BACT</name>
<protein>
    <submittedName>
        <fullName evidence="2">Uncharacterized protein</fullName>
    </submittedName>
</protein>
<sequence length="39" mass="4450">MANHKRKKVNKKTAKPKPVITILKALPQPVKSTQRKSKK</sequence>